<dbReference type="EMBL" id="ML179072">
    <property type="protein sequence ID" value="THV02953.1"/>
    <property type="molecule type" value="Genomic_DNA"/>
</dbReference>
<reference evidence="1 2" key="1">
    <citation type="journal article" date="2019" name="Nat. Ecol. Evol.">
        <title>Megaphylogeny resolves global patterns of mushroom evolution.</title>
        <authorList>
            <person name="Varga T."/>
            <person name="Krizsan K."/>
            <person name="Foldi C."/>
            <person name="Dima B."/>
            <person name="Sanchez-Garcia M."/>
            <person name="Sanchez-Ramirez S."/>
            <person name="Szollosi G.J."/>
            <person name="Szarkandi J.G."/>
            <person name="Papp V."/>
            <person name="Albert L."/>
            <person name="Andreopoulos W."/>
            <person name="Angelini C."/>
            <person name="Antonin V."/>
            <person name="Barry K.W."/>
            <person name="Bougher N.L."/>
            <person name="Buchanan P."/>
            <person name="Buyck B."/>
            <person name="Bense V."/>
            <person name="Catcheside P."/>
            <person name="Chovatia M."/>
            <person name="Cooper J."/>
            <person name="Damon W."/>
            <person name="Desjardin D."/>
            <person name="Finy P."/>
            <person name="Geml J."/>
            <person name="Haridas S."/>
            <person name="Hughes K."/>
            <person name="Justo A."/>
            <person name="Karasinski D."/>
            <person name="Kautmanova I."/>
            <person name="Kiss B."/>
            <person name="Kocsube S."/>
            <person name="Kotiranta H."/>
            <person name="LaButti K.M."/>
            <person name="Lechner B.E."/>
            <person name="Liimatainen K."/>
            <person name="Lipzen A."/>
            <person name="Lukacs Z."/>
            <person name="Mihaltcheva S."/>
            <person name="Morgado L.N."/>
            <person name="Niskanen T."/>
            <person name="Noordeloos M.E."/>
            <person name="Ohm R.A."/>
            <person name="Ortiz-Santana B."/>
            <person name="Ovrebo C."/>
            <person name="Racz N."/>
            <person name="Riley R."/>
            <person name="Savchenko A."/>
            <person name="Shiryaev A."/>
            <person name="Soop K."/>
            <person name="Spirin V."/>
            <person name="Szebenyi C."/>
            <person name="Tomsovsky M."/>
            <person name="Tulloss R.E."/>
            <person name="Uehling J."/>
            <person name="Grigoriev I.V."/>
            <person name="Vagvolgyi C."/>
            <person name="Papp T."/>
            <person name="Martin F.M."/>
            <person name="Miettinen O."/>
            <person name="Hibbett D.S."/>
            <person name="Nagy L.G."/>
        </authorList>
    </citation>
    <scope>NUCLEOTIDE SEQUENCE [LARGE SCALE GENOMIC DNA]</scope>
    <source>
        <strain evidence="1 2">CBS 962.96</strain>
    </source>
</reference>
<accession>A0A4S8MJJ6</accession>
<proteinExistence type="predicted"/>
<evidence type="ECO:0000313" key="2">
    <source>
        <dbReference type="Proteomes" id="UP000297245"/>
    </source>
</evidence>
<organism evidence="1 2">
    <name type="scientific">Dendrothele bispora (strain CBS 962.96)</name>
    <dbReference type="NCBI Taxonomy" id="1314807"/>
    <lineage>
        <taxon>Eukaryota</taxon>
        <taxon>Fungi</taxon>
        <taxon>Dikarya</taxon>
        <taxon>Basidiomycota</taxon>
        <taxon>Agaricomycotina</taxon>
        <taxon>Agaricomycetes</taxon>
        <taxon>Agaricomycetidae</taxon>
        <taxon>Agaricales</taxon>
        <taxon>Agaricales incertae sedis</taxon>
        <taxon>Dendrothele</taxon>
    </lineage>
</organism>
<gene>
    <name evidence="1" type="ORF">K435DRAFT_792182</name>
</gene>
<dbReference type="Proteomes" id="UP000297245">
    <property type="component" value="Unassembled WGS sequence"/>
</dbReference>
<evidence type="ECO:0000313" key="1">
    <source>
        <dbReference type="EMBL" id="THV02953.1"/>
    </source>
</evidence>
<name>A0A4S8MJJ6_DENBC</name>
<sequence>MNVPGMTFYQFHSSHANDDVDIVEDMKLTILLELVLQDTTLQRLCQTSTDVTDIELLSKHGTAYPSEGIPTKTVSDVAVQTDATTFPVDISSAPYEKLSNRFAKAKSKCNDLHLRRLRKLISESNKEMTEARKLIGESHKELIEAREELDDAIYVKECAVSDARFWRGKRADMGGVPDVADRYDNDYT</sequence>
<protein>
    <submittedName>
        <fullName evidence="1">Uncharacterized protein</fullName>
    </submittedName>
</protein>
<keyword evidence="2" id="KW-1185">Reference proteome</keyword>
<dbReference type="AlphaFoldDB" id="A0A4S8MJJ6"/>